<dbReference type="GO" id="GO:0000166">
    <property type="term" value="F:nucleotide binding"/>
    <property type="evidence" value="ECO:0007669"/>
    <property type="project" value="UniProtKB-KW"/>
</dbReference>
<feature type="binding site" evidence="2">
    <location>
        <position position="192"/>
    </location>
    <ligand>
        <name>FAD</name>
        <dbReference type="ChEBI" id="CHEBI:57692"/>
    </ligand>
</feature>
<feature type="binding site" evidence="2">
    <location>
        <position position="81"/>
    </location>
    <ligand>
        <name>7-chloro-L-tryptophan</name>
        <dbReference type="ChEBI" id="CHEBI:58713"/>
    </ligand>
</feature>
<dbReference type="SUPFAM" id="SSF51905">
    <property type="entry name" value="FAD/NAD(P)-binding domain"/>
    <property type="match status" value="1"/>
</dbReference>
<accession>A0A923HNU1</accession>
<dbReference type="PANTHER" id="PTHR43747:SF4">
    <property type="entry name" value="FLAVIN-DEPENDENT TRYPTOPHAN HALOGENASE"/>
    <property type="match status" value="1"/>
</dbReference>
<evidence type="ECO:0000313" key="3">
    <source>
        <dbReference type="EMBL" id="MBC3881138.1"/>
    </source>
</evidence>
<dbReference type="InterPro" id="IPR006905">
    <property type="entry name" value="Flavin_halogenase"/>
</dbReference>
<keyword evidence="2" id="KW-0274">FAD</keyword>
<protein>
    <submittedName>
        <fullName evidence="3">Tryptophan 7-halogenase</fullName>
    </submittedName>
</protein>
<feature type="binding site" evidence="2">
    <location>
        <position position="343"/>
    </location>
    <ligand>
        <name>FAD</name>
        <dbReference type="ChEBI" id="CHEBI:57692"/>
    </ligand>
</feature>
<evidence type="ECO:0000256" key="1">
    <source>
        <dbReference type="PIRSR" id="PIRSR011396-1"/>
    </source>
</evidence>
<dbReference type="PANTHER" id="PTHR43747">
    <property type="entry name" value="FAD-BINDING PROTEIN"/>
    <property type="match status" value="1"/>
</dbReference>
<feature type="binding site" evidence="2">
    <location>
        <position position="352"/>
    </location>
    <ligand>
        <name>L-tryptophan</name>
        <dbReference type="ChEBI" id="CHEBI:57912"/>
    </ligand>
</feature>
<keyword evidence="4" id="KW-1185">Reference proteome</keyword>
<dbReference type="Pfam" id="PF04820">
    <property type="entry name" value="Trp_halogenase"/>
    <property type="match status" value="1"/>
</dbReference>
<reference evidence="3" key="1">
    <citation type="submission" date="2020-08" db="EMBL/GenBank/DDBJ databases">
        <title>Novel species isolated from subtropical streams in China.</title>
        <authorList>
            <person name="Lu H."/>
        </authorList>
    </citation>
    <scope>NUCLEOTIDE SEQUENCE</scope>
    <source>
        <strain evidence="3">LX22W</strain>
    </source>
</reference>
<dbReference type="EMBL" id="JACOFZ010000001">
    <property type="protein sequence ID" value="MBC3881138.1"/>
    <property type="molecule type" value="Genomic_DNA"/>
</dbReference>
<evidence type="ECO:0000256" key="2">
    <source>
        <dbReference type="PIRSR" id="PIRSR011396-2"/>
    </source>
</evidence>
<dbReference type="RefSeq" id="WP_186914413.1">
    <property type="nucleotide sequence ID" value="NZ_JACOFZ010000001.1"/>
</dbReference>
<feature type="active site" evidence="1">
    <location>
        <position position="81"/>
    </location>
</feature>
<dbReference type="GO" id="GO:0004497">
    <property type="term" value="F:monooxygenase activity"/>
    <property type="evidence" value="ECO:0007669"/>
    <property type="project" value="InterPro"/>
</dbReference>
<dbReference type="InterPro" id="IPR036188">
    <property type="entry name" value="FAD/NAD-bd_sf"/>
</dbReference>
<dbReference type="AlphaFoldDB" id="A0A923HNU1"/>
<sequence>MKKVTQILIVGGGTAGWLTAAFLAKHLASHRDFGIQIRLVESPEIGIIGVGEGSFPSIRGTLAAIGIDEARFIRECHATFKQGIRFDHWVRPAQSSGAPHYFHPFSQPSQRTGTPELLPYWLHGLAGKDVPFAQAVSMQKLIADQGRAPKRARDNDYLGPMNYAYHFDAGRFATLLAEHAKSLGVKHLLGNVDQVRLSEDGSIGSVHTEEHGALQADLYIDCTGFRARLIGETLQSNFKSVSEVLFVDRALAVQVPYAAPQTAIPSYTISTAHESGWTWDIGLQSRRGIGYVYSSRHSSDERAEQILRQYVGSAMADLQPRKLDLKLGYRPQAWVKNCVAVGLSGGFLEPLESSGVGLIETAAYLLAYLFPFDGELEASAKHFNHLMTQRYDRIVDFIKLHYCLSQRQDSAFWRDNTDAASIPLSLREKLAMWRSRPPSRLDFITDLEMYPPSSWQYVLYGMEYATKLHPSALDANKLVLVQQEFQNIANFSQRALNDLPEHRALVEYYCQKGQNSSNIKKTFSYGQLMA</sequence>
<dbReference type="Proteomes" id="UP000627446">
    <property type="component" value="Unassembled WGS sequence"/>
</dbReference>
<dbReference type="Gene3D" id="3.50.50.60">
    <property type="entry name" value="FAD/NAD(P)-binding domain"/>
    <property type="match status" value="1"/>
</dbReference>
<dbReference type="PIRSF" id="PIRSF011396">
    <property type="entry name" value="Trp_halogenase"/>
    <property type="match status" value="1"/>
</dbReference>
<name>A0A923HNU1_9BURK</name>
<comment type="caution">
    <text evidence="3">The sequence shown here is derived from an EMBL/GenBank/DDBJ whole genome shotgun (WGS) entry which is preliminary data.</text>
</comment>
<dbReference type="InterPro" id="IPR050816">
    <property type="entry name" value="Flavin-dep_Halogenase_NPB"/>
</dbReference>
<keyword evidence="2" id="KW-0547">Nucleotide-binding</keyword>
<organism evidence="3 4">
    <name type="scientific">Undibacterium nitidum</name>
    <dbReference type="NCBI Taxonomy" id="2762298"/>
    <lineage>
        <taxon>Bacteria</taxon>
        <taxon>Pseudomonadati</taxon>
        <taxon>Pseudomonadota</taxon>
        <taxon>Betaproteobacteria</taxon>
        <taxon>Burkholderiales</taxon>
        <taxon>Oxalobacteraceae</taxon>
        <taxon>Undibacterium</taxon>
    </lineage>
</organism>
<proteinExistence type="predicted"/>
<dbReference type="InterPro" id="IPR033856">
    <property type="entry name" value="Trp_halogen"/>
</dbReference>
<keyword evidence="2" id="KW-0285">Flavoprotein</keyword>
<gene>
    <name evidence="3" type="ORF">H8K36_07140</name>
</gene>
<feature type="binding site" evidence="2">
    <location>
        <begin position="12"/>
        <end position="15"/>
    </location>
    <ligand>
        <name>FAD</name>
        <dbReference type="ChEBI" id="CHEBI:57692"/>
    </ligand>
</feature>
<evidence type="ECO:0000313" key="4">
    <source>
        <dbReference type="Proteomes" id="UP000627446"/>
    </source>
</evidence>